<sequence length="170" mass="18820">MPKLPKKAAAAVETAEAVSGDFPLLDPGYYYCQLHSVEVQDGNYAPQWNATFENLHKKATLEKVSGKQFHRMNVVTEEKAPANYTNGDKKWAGFLSMSQGQLKSFFEAFGYTPDSDTDEMIGEWVTIKVGIETIQGGARKGEKTNRVKALEAVPDDFDSTELEPTGDDTF</sequence>
<organism evidence="1 2">
    <name type="scientific">Arthrobacter phage Joann</name>
    <dbReference type="NCBI Taxonomy" id="1772303"/>
    <lineage>
        <taxon>Viruses</taxon>
        <taxon>Duplodnaviria</taxon>
        <taxon>Heunggongvirae</taxon>
        <taxon>Uroviricota</taxon>
        <taxon>Caudoviricetes</taxon>
        <taxon>Korravirus</taxon>
        <taxon>Korravirus joann</taxon>
    </lineage>
</organism>
<dbReference type="GeneID" id="40078590"/>
<dbReference type="OrthoDB" id="10265at10239"/>
<proteinExistence type="predicted"/>
<dbReference type="KEGG" id="vg:40078590"/>
<dbReference type="RefSeq" id="YP_009602726.1">
    <property type="nucleotide sequence ID" value="NC_041942.1"/>
</dbReference>
<protein>
    <submittedName>
        <fullName evidence="1">Uncharacterized protein</fullName>
    </submittedName>
</protein>
<reference evidence="1 2" key="1">
    <citation type="submission" date="2015-11" db="EMBL/GenBank/DDBJ databases">
        <authorList>
            <person name="Ott C.T."/>
            <person name="Jacobs-Sera D."/>
            <person name="Guerrero C.A."/>
            <person name="Bowman C.A."/>
            <person name="Russell D.A."/>
            <person name="Pope W.H."/>
            <person name="Hatfull G.F."/>
        </authorList>
    </citation>
    <scope>NUCLEOTIDE SEQUENCE [LARGE SCALE GENOMIC DNA]</scope>
</reference>
<evidence type="ECO:0000313" key="2">
    <source>
        <dbReference type="Proteomes" id="UP000221495"/>
    </source>
</evidence>
<keyword evidence="2" id="KW-1185">Reference proteome</keyword>
<name>A0A0U3TKH5_9CAUD</name>
<gene>
    <name evidence="1" type="primary">46</name>
    <name evidence="1" type="ORF">JOANN_46</name>
</gene>
<evidence type="ECO:0000313" key="1">
    <source>
        <dbReference type="EMBL" id="ALY09449.1"/>
    </source>
</evidence>
<dbReference type="Proteomes" id="UP000221495">
    <property type="component" value="Segment"/>
</dbReference>
<accession>A0A0U3TKH5</accession>
<dbReference type="EMBL" id="KU160652">
    <property type="protein sequence ID" value="ALY09449.1"/>
    <property type="molecule type" value="Genomic_DNA"/>
</dbReference>